<evidence type="ECO:0000313" key="2">
    <source>
        <dbReference type="EMBL" id="SPE26309.1"/>
    </source>
</evidence>
<evidence type="ECO:0000313" key="3">
    <source>
        <dbReference type="Proteomes" id="UP000239735"/>
    </source>
</evidence>
<protein>
    <recommendedName>
        <fullName evidence="1">SnoaL-like domain-containing protein</fullName>
    </recommendedName>
</protein>
<sequence>MKKGAEYEVFEALNPFFNVVLKGLSGLVDGEHFFETFAEDAIFESRYQFPGWPQMIRGRADLMASLAGYGKTIKLHSGDGLVVHHSEDRRVVILEFEVHGKVLSSGAPYDNRLISVVTIEGRKIVYWRDYMDSLAAWTALNVR</sequence>
<dbReference type="EMBL" id="OKRB01000113">
    <property type="protein sequence ID" value="SPE26309.1"/>
    <property type="molecule type" value="Genomic_DNA"/>
</dbReference>
<proteinExistence type="predicted"/>
<organism evidence="2 3">
    <name type="scientific">Candidatus Sulfuritelmatomonas gaucii</name>
    <dbReference type="NCBI Taxonomy" id="2043161"/>
    <lineage>
        <taxon>Bacteria</taxon>
        <taxon>Pseudomonadati</taxon>
        <taxon>Acidobacteriota</taxon>
        <taxon>Terriglobia</taxon>
        <taxon>Terriglobales</taxon>
        <taxon>Acidobacteriaceae</taxon>
        <taxon>Candidatus Sulfuritelmatomonas</taxon>
    </lineage>
</organism>
<dbReference type="InterPro" id="IPR032710">
    <property type="entry name" value="NTF2-like_dom_sf"/>
</dbReference>
<name>A0A2N9LSV3_9BACT</name>
<reference evidence="3" key="1">
    <citation type="submission" date="2018-02" db="EMBL/GenBank/DDBJ databases">
        <authorList>
            <person name="Hausmann B."/>
        </authorList>
    </citation>
    <scope>NUCLEOTIDE SEQUENCE [LARGE SCALE GENOMIC DNA]</scope>
    <source>
        <strain evidence="3">Peat soil MAG SbA5</strain>
    </source>
</reference>
<dbReference type="Proteomes" id="UP000239735">
    <property type="component" value="Unassembled WGS sequence"/>
</dbReference>
<dbReference type="OrthoDB" id="1450423at2"/>
<dbReference type="SUPFAM" id="SSF54427">
    <property type="entry name" value="NTF2-like"/>
    <property type="match status" value="1"/>
</dbReference>
<dbReference type="InterPro" id="IPR037401">
    <property type="entry name" value="SnoaL-like"/>
</dbReference>
<dbReference type="Pfam" id="PF12680">
    <property type="entry name" value="SnoaL_2"/>
    <property type="match status" value="1"/>
</dbReference>
<dbReference type="Gene3D" id="3.10.450.50">
    <property type="match status" value="1"/>
</dbReference>
<gene>
    <name evidence="2" type="ORF">SBA5_540067</name>
</gene>
<accession>A0A2N9LSV3</accession>
<feature type="domain" description="SnoaL-like" evidence="1">
    <location>
        <begin position="30"/>
        <end position="127"/>
    </location>
</feature>
<dbReference type="AlphaFoldDB" id="A0A2N9LSV3"/>
<evidence type="ECO:0000259" key="1">
    <source>
        <dbReference type="Pfam" id="PF12680"/>
    </source>
</evidence>